<accession>A0A0B1TSH9</accession>
<keyword evidence="2" id="KW-1185">Reference proteome</keyword>
<evidence type="ECO:0000313" key="1">
    <source>
        <dbReference type="EMBL" id="KHJ98792.1"/>
    </source>
</evidence>
<proteinExistence type="predicted"/>
<dbReference type="EMBL" id="KN549274">
    <property type="protein sequence ID" value="KHJ98792.1"/>
    <property type="molecule type" value="Genomic_DNA"/>
</dbReference>
<evidence type="ECO:0000313" key="2">
    <source>
        <dbReference type="Proteomes" id="UP000053660"/>
    </source>
</evidence>
<organism evidence="1 2">
    <name type="scientific">Oesophagostomum dentatum</name>
    <name type="common">Nodular worm</name>
    <dbReference type="NCBI Taxonomy" id="61180"/>
    <lineage>
        <taxon>Eukaryota</taxon>
        <taxon>Metazoa</taxon>
        <taxon>Ecdysozoa</taxon>
        <taxon>Nematoda</taxon>
        <taxon>Chromadorea</taxon>
        <taxon>Rhabditida</taxon>
        <taxon>Rhabditina</taxon>
        <taxon>Rhabditomorpha</taxon>
        <taxon>Strongyloidea</taxon>
        <taxon>Strongylidae</taxon>
        <taxon>Oesophagostomum</taxon>
    </lineage>
</organism>
<protein>
    <submittedName>
        <fullName evidence="1">Uncharacterized protein</fullName>
    </submittedName>
</protein>
<dbReference type="Proteomes" id="UP000053660">
    <property type="component" value="Unassembled WGS sequence"/>
</dbReference>
<name>A0A0B1TSH9_OESDE</name>
<gene>
    <name evidence="1" type="ORF">OESDEN_01221</name>
</gene>
<dbReference type="AlphaFoldDB" id="A0A0B1TSH9"/>
<reference evidence="1 2" key="1">
    <citation type="submission" date="2014-03" db="EMBL/GenBank/DDBJ databases">
        <title>Draft genome of the hookworm Oesophagostomum dentatum.</title>
        <authorList>
            <person name="Mitreva M."/>
        </authorList>
    </citation>
    <scope>NUCLEOTIDE SEQUENCE [LARGE SCALE GENOMIC DNA]</scope>
    <source>
        <strain evidence="1 2">OD-Hann</strain>
    </source>
</reference>
<sequence>MAANCRRCTTCVRAKRDLPICMTMTGPFVDLGAIARTFSFFGKRRALSVSMW</sequence>